<reference evidence="6" key="1">
    <citation type="journal article" date="2019" name="Int. J. Syst. Evol. Microbiol.">
        <title>The Global Catalogue of Microorganisms (GCM) 10K type strain sequencing project: providing services to taxonomists for standard genome sequencing and annotation.</title>
        <authorList>
            <consortium name="The Broad Institute Genomics Platform"/>
            <consortium name="The Broad Institute Genome Sequencing Center for Infectious Disease"/>
            <person name="Wu L."/>
            <person name="Ma J."/>
        </authorList>
    </citation>
    <scope>NUCLEOTIDE SEQUENCE [LARGE SCALE GENOMIC DNA]</scope>
    <source>
        <strain evidence="6">CCUG 60559</strain>
    </source>
</reference>
<dbReference type="Pfam" id="PF00990">
    <property type="entry name" value="GGDEF"/>
    <property type="match status" value="1"/>
</dbReference>
<comment type="catalytic activity">
    <reaction evidence="2">
        <text>2 GTP = 3',3'-c-di-GMP + 2 diphosphate</text>
        <dbReference type="Rhea" id="RHEA:24898"/>
        <dbReference type="ChEBI" id="CHEBI:33019"/>
        <dbReference type="ChEBI" id="CHEBI:37565"/>
        <dbReference type="ChEBI" id="CHEBI:58805"/>
        <dbReference type="EC" id="2.7.7.65"/>
    </reaction>
</comment>
<evidence type="ECO:0000256" key="1">
    <source>
        <dbReference type="ARBA" id="ARBA00012528"/>
    </source>
</evidence>
<feature type="domain" description="GGDEF" evidence="4">
    <location>
        <begin position="220"/>
        <end position="353"/>
    </location>
</feature>
<comment type="caution">
    <text evidence="5">The sequence shown here is derived from an EMBL/GenBank/DDBJ whole genome shotgun (WGS) entry which is preliminary data.</text>
</comment>
<dbReference type="InterPro" id="IPR029787">
    <property type="entry name" value="Nucleotide_cyclase"/>
</dbReference>
<feature type="transmembrane region" description="Helical" evidence="3">
    <location>
        <begin position="125"/>
        <end position="142"/>
    </location>
</feature>
<dbReference type="SMART" id="SM00267">
    <property type="entry name" value="GGDEF"/>
    <property type="match status" value="1"/>
</dbReference>
<keyword evidence="3" id="KW-1133">Transmembrane helix</keyword>
<dbReference type="EC" id="2.7.7.65" evidence="1"/>
<evidence type="ECO:0000313" key="6">
    <source>
        <dbReference type="Proteomes" id="UP001596506"/>
    </source>
</evidence>
<dbReference type="PANTHER" id="PTHR45138:SF9">
    <property type="entry name" value="DIGUANYLATE CYCLASE DGCM-RELATED"/>
    <property type="match status" value="1"/>
</dbReference>
<protein>
    <recommendedName>
        <fullName evidence="1">diguanylate cyclase</fullName>
        <ecNumber evidence="1">2.7.7.65</ecNumber>
    </recommendedName>
</protein>
<evidence type="ECO:0000256" key="2">
    <source>
        <dbReference type="ARBA" id="ARBA00034247"/>
    </source>
</evidence>
<dbReference type="EMBL" id="JBHTBD010000003">
    <property type="protein sequence ID" value="MFC7295206.1"/>
    <property type="molecule type" value="Genomic_DNA"/>
</dbReference>
<dbReference type="InterPro" id="IPR043128">
    <property type="entry name" value="Rev_trsase/Diguanyl_cyclase"/>
</dbReference>
<dbReference type="PROSITE" id="PS50887">
    <property type="entry name" value="GGDEF"/>
    <property type="match status" value="1"/>
</dbReference>
<proteinExistence type="predicted"/>
<feature type="transmembrane region" description="Helical" evidence="3">
    <location>
        <begin position="49"/>
        <end position="68"/>
    </location>
</feature>
<dbReference type="InterPro" id="IPR000160">
    <property type="entry name" value="GGDEF_dom"/>
</dbReference>
<dbReference type="Proteomes" id="UP001596506">
    <property type="component" value="Unassembled WGS sequence"/>
</dbReference>
<keyword evidence="3" id="KW-0472">Membrane</keyword>
<name>A0ABW2IVC1_9GAMM</name>
<keyword evidence="6" id="KW-1185">Reference proteome</keyword>
<gene>
    <name evidence="5" type="ORF">ACFQQA_10765</name>
</gene>
<dbReference type="SUPFAM" id="SSF55073">
    <property type="entry name" value="Nucleotide cyclase"/>
    <property type="match status" value="1"/>
</dbReference>
<feature type="transmembrane region" description="Helical" evidence="3">
    <location>
        <begin position="75"/>
        <end position="95"/>
    </location>
</feature>
<evidence type="ECO:0000313" key="5">
    <source>
        <dbReference type="EMBL" id="MFC7295206.1"/>
    </source>
</evidence>
<dbReference type="PANTHER" id="PTHR45138">
    <property type="entry name" value="REGULATORY COMPONENTS OF SENSORY TRANSDUCTION SYSTEM"/>
    <property type="match status" value="1"/>
</dbReference>
<evidence type="ECO:0000256" key="3">
    <source>
        <dbReference type="SAM" id="Phobius"/>
    </source>
</evidence>
<feature type="transmembrane region" description="Helical" evidence="3">
    <location>
        <begin position="101"/>
        <end position="118"/>
    </location>
</feature>
<dbReference type="CDD" id="cd01949">
    <property type="entry name" value="GGDEF"/>
    <property type="match status" value="1"/>
</dbReference>
<dbReference type="Gene3D" id="3.30.70.270">
    <property type="match status" value="1"/>
</dbReference>
<dbReference type="RefSeq" id="WP_100688557.1">
    <property type="nucleotide sequence ID" value="NZ_JBHTBD010000003.1"/>
</dbReference>
<evidence type="ECO:0000259" key="4">
    <source>
        <dbReference type="PROSITE" id="PS50887"/>
    </source>
</evidence>
<accession>A0ABW2IVC1</accession>
<sequence length="355" mass="39909">MDSNNNMSGSRQKSERGPQFWKIARVTCQLAGTVDIAFFFMFHFLGSPILAWINVVSVAMYVAAYYALKRKQNRFAVRLIWIEVIVHSALGTVIIGWGSGFHYYLLMFIPVLFMTMPLRSAVFSLIGLWGYYIGLDVLMWFMEPVQPISSGALLGVHLFNLSVVFGMFSYLAYFYLGMVLSAQHKLRRLATVDSLTRLFNRRQGSFLAEKEISRFRRSGQPVAFMLLDVDHFKTINDRYGHEMGDRILAEIGKLIPAQLRTQDLVARWGGEEFLIILPGSDIDSAMVSAERVREALSSHDWKAATGITMTVTVSVGVSELCKSDNMASVISRADQALYRGKAGGRNRVEPEEVSA</sequence>
<feature type="transmembrane region" description="Helical" evidence="3">
    <location>
        <begin position="154"/>
        <end position="176"/>
    </location>
</feature>
<organism evidence="5 6">
    <name type="scientific">Marinobacter aromaticivorans</name>
    <dbReference type="NCBI Taxonomy" id="1494078"/>
    <lineage>
        <taxon>Bacteria</taxon>
        <taxon>Pseudomonadati</taxon>
        <taxon>Pseudomonadota</taxon>
        <taxon>Gammaproteobacteria</taxon>
        <taxon>Pseudomonadales</taxon>
        <taxon>Marinobacteraceae</taxon>
        <taxon>Marinobacter</taxon>
    </lineage>
</organism>
<dbReference type="InterPro" id="IPR050469">
    <property type="entry name" value="Diguanylate_Cyclase"/>
</dbReference>
<dbReference type="NCBIfam" id="TIGR00254">
    <property type="entry name" value="GGDEF"/>
    <property type="match status" value="1"/>
</dbReference>
<keyword evidence="3" id="KW-0812">Transmembrane</keyword>